<sequence>MSVLRRPLLEIRLFSRRGTSKNHFCSRVCGMARTFRRNVNKSSDIKGSKSTDRDLSTVPTGCCRLGLWKCTARRIPTGNKPLKTKVKNRTIEHGDSD</sequence>
<feature type="region of interest" description="Disordered" evidence="1">
    <location>
        <begin position="78"/>
        <end position="97"/>
    </location>
</feature>
<evidence type="ECO:0000256" key="1">
    <source>
        <dbReference type="SAM" id="MobiDB-lite"/>
    </source>
</evidence>
<reference evidence="2 3" key="1">
    <citation type="journal article" date="2019" name="Sci. Rep.">
        <title>Orb-weaving spider Araneus ventricosus genome elucidates the spidroin gene catalogue.</title>
        <authorList>
            <person name="Kono N."/>
            <person name="Nakamura H."/>
            <person name="Ohtoshi R."/>
            <person name="Moran D.A.P."/>
            <person name="Shinohara A."/>
            <person name="Yoshida Y."/>
            <person name="Fujiwara M."/>
            <person name="Mori M."/>
            <person name="Tomita M."/>
            <person name="Arakawa K."/>
        </authorList>
    </citation>
    <scope>NUCLEOTIDE SEQUENCE [LARGE SCALE GENOMIC DNA]</scope>
</reference>
<name>A0A4Y2BGF6_ARAVE</name>
<keyword evidence="3" id="KW-1185">Reference proteome</keyword>
<dbReference type="EMBL" id="BGPR01000070">
    <property type="protein sequence ID" value="GBL90224.1"/>
    <property type="molecule type" value="Genomic_DNA"/>
</dbReference>
<comment type="caution">
    <text evidence="2">The sequence shown here is derived from an EMBL/GenBank/DDBJ whole genome shotgun (WGS) entry which is preliminary data.</text>
</comment>
<proteinExistence type="predicted"/>
<dbReference type="Proteomes" id="UP000499080">
    <property type="component" value="Unassembled WGS sequence"/>
</dbReference>
<evidence type="ECO:0000313" key="3">
    <source>
        <dbReference type="Proteomes" id="UP000499080"/>
    </source>
</evidence>
<protein>
    <submittedName>
        <fullName evidence="2">Uncharacterized protein</fullName>
    </submittedName>
</protein>
<organism evidence="2 3">
    <name type="scientific">Araneus ventricosus</name>
    <name type="common">Orbweaver spider</name>
    <name type="synonym">Epeira ventricosa</name>
    <dbReference type="NCBI Taxonomy" id="182803"/>
    <lineage>
        <taxon>Eukaryota</taxon>
        <taxon>Metazoa</taxon>
        <taxon>Ecdysozoa</taxon>
        <taxon>Arthropoda</taxon>
        <taxon>Chelicerata</taxon>
        <taxon>Arachnida</taxon>
        <taxon>Araneae</taxon>
        <taxon>Araneomorphae</taxon>
        <taxon>Entelegynae</taxon>
        <taxon>Araneoidea</taxon>
        <taxon>Araneidae</taxon>
        <taxon>Araneus</taxon>
    </lineage>
</organism>
<dbReference type="AlphaFoldDB" id="A0A4Y2BGF6"/>
<evidence type="ECO:0000313" key="2">
    <source>
        <dbReference type="EMBL" id="GBL90224.1"/>
    </source>
</evidence>
<accession>A0A4Y2BGF6</accession>
<gene>
    <name evidence="2" type="ORF">AVEN_130339_1</name>
</gene>